<comment type="function">
    <text evidence="1">Putative transcription factor.</text>
</comment>
<proteinExistence type="predicted"/>
<keyword evidence="4" id="KW-0238">DNA-binding</keyword>
<accession>A0A835F164</accession>
<sequence length="276" mass="29776">MADGHGGEGTNDWEGPYDPLLMQDYFDDIYYLLDIPNIIDPPPPLAAQPPQTDTAGYSGDNRPSTSNNAAVDVNVTVPTPPTHIAQVAADPPCASRTQDVVVGSSACTSSATASTSAAAVAHQTALDCTGCHVLREVVHSNGLEATRLCVHGAAGVFYHAIQEVYRVNSEGLATAMTHQSYIDAKRERASNLKLADLARYFHLPMAEAATHLGVCATVLKSTSRKFHIARWPHRKIKSINTHIAKLREKGGNDGMGEMERLIEARRKIYAKLLGHL</sequence>
<dbReference type="EMBL" id="JACEFO010001653">
    <property type="protein sequence ID" value="KAF8725424.1"/>
    <property type="molecule type" value="Genomic_DNA"/>
</dbReference>
<dbReference type="OrthoDB" id="6270329at2759"/>
<gene>
    <name evidence="9" type="ORF">HU200_019945</name>
</gene>
<feature type="region of interest" description="Disordered" evidence="7">
    <location>
        <begin position="42"/>
        <end position="67"/>
    </location>
</feature>
<evidence type="ECO:0000313" key="9">
    <source>
        <dbReference type="EMBL" id="KAF8725424.1"/>
    </source>
</evidence>
<keyword evidence="2" id="KW-0805">Transcription regulation</keyword>
<protein>
    <recommendedName>
        <fullName evidence="8">RWP-RK domain-containing protein</fullName>
    </recommendedName>
</protein>
<keyword evidence="3" id="KW-0175">Coiled coil</keyword>
<keyword evidence="6" id="KW-0539">Nucleus</keyword>
<feature type="domain" description="RWP-RK" evidence="8">
    <location>
        <begin position="179"/>
        <end position="260"/>
    </location>
</feature>
<comment type="caution">
    <text evidence="9">The sequence shown here is derived from an EMBL/GenBank/DDBJ whole genome shotgun (WGS) entry which is preliminary data.</text>
</comment>
<evidence type="ECO:0000256" key="2">
    <source>
        <dbReference type="ARBA" id="ARBA00023015"/>
    </source>
</evidence>
<evidence type="ECO:0000313" key="10">
    <source>
        <dbReference type="Proteomes" id="UP000636709"/>
    </source>
</evidence>
<evidence type="ECO:0000256" key="1">
    <source>
        <dbReference type="ARBA" id="ARBA00004049"/>
    </source>
</evidence>
<reference evidence="9" key="1">
    <citation type="submission" date="2020-07" db="EMBL/GenBank/DDBJ databases">
        <title>Genome sequence and genetic diversity analysis of an under-domesticated orphan crop, white fonio (Digitaria exilis).</title>
        <authorList>
            <person name="Bennetzen J.L."/>
            <person name="Chen S."/>
            <person name="Ma X."/>
            <person name="Wang X."/>
            <person name="Yssel A.E.J."/>
            <person name="Chaluvadi S.R."/>
            <person name="Johnson M."/>
            <person name="Gangashetty P."/>
            <person name="Hamidou F."/>
            <person name="Sanogo M.D."/>
            <person name="Zwaenepoel A."/>
            <person name="Wallace J."/>
            <person name="Van De Peer Y."/>
            <person name="Van Deynze A."/>
        </authorList>
    </citation>
    <scope>NUCLEOTIDE SEQUENCE</scope>
    <source>
        <tissue evidence="9">Leaves</tissue>
    </source>
</reference>
<evidence type="ECO:0000259" key="8">
    <source>
        <dbReference type="PROSITE" id="PS51519"/>
    </source>
</evidence>
<dbReference type="PROSITE" id="PS51519">
    <property type="entry name" value="RWP_RK"/>
    <property type="match status" value="1"/>
</dbReference>
<keyword evidence="5" id="KW-0804">Transcription</keyword>
<keyword evidence="10" id="KW-1185">Reference proteome</keyword>
<evidence type="ECO:0000256" key="4">
    <source>
        <dbReference type="ARBA" id="ARBA00023125"/>
    </source>
</evidence>
<evidence type="ECO:0000256" key="5">
    <source>
        <dbReference type="ARBA" id="ARBA00023163"/>
    </source>
</evidence>
<dbReference type="GO" id="GO:0003677">
    <property type="term" value="F:DNA binding"/>
    <property type="evidence" value="ECO:0007669"/>
    <property type="project" value="UniProtKB-KW"/>
</dbReference>
<dbReference type="GO" id="GO:0003700">
    <property type="term" value="F:DNA-binding transcription factor activity"/>
    <property type="evidence" value="ECO:0007669"/>
    <property type="project" value="InterPro"/>
</dbReference>
<dbReference type="PANTHER" id="PTHR46373:SF5">
    <property type="entry name" value="RWP-RK DOMAIN PROTEIN"/>
    <property type="match status" value="1"/>
</dbReference>
<dbReference type="InterPro" id="IPR044607">
    <property type="entry name" value="RKD-like"/>
</dbReference>
<dbReference type="AlphaFoldDB" id="A0A835F164"/>
<dbReference type="Pfam" id="PF02042">
    <property type="entry name" value="RWP-RK"/>
    <property type="match status" value="1"/>
</dbReference>
<evidence type="ECO:0000256" key="3">
    <source>
        <dbReference type="ARBA" id="ARBA00023054"/>
    </source>
</evidence>
<dbReference type="Proteomes" id="UP000636709">
    <property type="component" value="Unassembled WGS sequence"/>
</dbReference>
<evidence type="ECO:0000256" key="6">
    <source>
        <dbReference type="ARBA" id="ARBA00023242"/>
    </source>
</evidence>
<organism evidence="9 10">
    <name type="scientific">Digitaria exilis</name>
    <dbReference type="NCBI Taxonomy" id="1010633"/>
    <lineage>
        <taxon>Eukaryota</taxon>
        <taxon>Viridiplantae</taxon>
        <taxon>Streptophyta</taxon>
        <taxon>Embryophyta</taxon>
        <taxon>Tracheophyta</taxon>
        <taxon>Spermatophyta</taxon>
        <taxon>Magnoliopsida</taxon>
        <taxon>Liliopsida</taxon>
        <taxon>Poales</taxon>
        <taxon>Poaceae</taxon>
        <taxon>PACMAD clade</taxon>
        <taxon>Panicoideae</taxon>
        <taxon>Panicodae</taxon>
        <taxon>Paniceae</taxon>
        <taxon>Anthephorinae</taxon>
        <taxon>Digitaria</taxon>
    </lineage>
</organism>
<dbReference type="PANTHER" id="PTHR46373">
    <property type="entry name" value="PROTEIN RKD4"/>
    <property type="match status" value="1"/>
</dbReference>
<name>A0A835F164_9POAL</name>
<evidence type="ECO:0000256" key="7">
    <source>
        <dbReference type="SAM" id="MobiDB-lite"/>
    </source>
</evidence>
<dbReference type="InterPro" id="IPR003035">
    <property type="entry name" value="RWP-RK_dom"/>
</dbReference>